<organism evidence="1 2">
    <name type="scientific">Gimesia maris</name>
    <dbReference type="NCBI Taxonomy" id="122"/>
    <lineage>
        <taxon>Bacteria</taxon>
        <taxon>Pseudomonadati</taxon>
        <taxon>Planctomycetota</taxon>
        <taxon>Planctomycetia</taxon>
        <taxon>Planctomycetales</taxon>
        <taxon>Planctomycetaceae</taxon>
        <taxon>Gimesia</taxon>
    </lineage>
</organism>
<accession>A0ABX5YU07</accession>
<dbReference type="EMBL" id="CP042910">
    <property type="protein sequence ID" value="QEG19254.1"/>
    <property type="molecule type" value="Genomic_DNA"/>
</dbReference>
<keyword evidence="2" id="KW-1185">Reference proteome</keyword>
<reference evidence="1 2" key="1">
    <citation type="submission" date="2019-08" db="EMBL/GenBank/DDBJ databases">
        <title>Deep-cultivation of Planctomycetes and their phenomic and genomic characterization uncovers novel biology.</title>
        <authorList>
            <person name="Wiegand S."/>
            <person name="Jogler M."/>
            <person name="Boedeker C."/>
            <person name="Pinto D."/>
            <person name="Vollmers J."/>
            <person name="Rivas-Marin E."/>
            <person name="Kohn T."/>
            <person name="Peeters S.H."/>
            <person name="Heuer A."/>
            <person name="Rast P."/>
            <person name="Oberbeckmann S."/>
            <person name="Bunk B."/>
            <person name="Jeske O."/>
            <person name="Meyerdierks A."/>
            <person name="Storesund J.E."/>
            <person name="Kallscheuer N."/>
            <person name="Luecker S."/>
            <person name="Lage O.M."/>
            <person name="Pohl T."/>
            <person name="Merkel B.J."/>
            <person name="Hornburger P."/>
            <person name="Mueller R.-W."/>
            <person name="Bruemmer F."/>
            <person name="Labrenz M."/>
            <person name="Spormann A.M."/>
            <person name="Op den Camp H."/>
            <person name="Overmann J."/>
            <person name="Amann R."/>
            <person name="Jetten M.S.M."/>
            <person name="Mascher T."/>
            <person name="Medema M.H."/>
            <person name="Devos D.P."/>
            <person name="Kaster A.-K."/>
            <person name="Ovreas L."/>
            <person name="Rohde M."/>
            <person name="Galperin M.Y."/>
            <person name="Jogler C."/>
        </authorList>
    </citation>
    <scope>NUCLEOTIDE SEQUENCE [LARGE SCALE GENOMIC DNA]</scope>
    <source>
        <strain evidence="1 2">DSM 8797</strain>
    </source>
</reference>
<sequence length="85" mass="10070">MSNDLFQELLSLLIFLDHRAQIHKIYQQNRRRADSIPKKYALLFIAVQIQLDSPAPLEKLPDLRRARESFFRLVKAHELLPHIHS</sequence>
<name>A0ABX5YU07_9PLAN</name>
<evidence type="ECO:0000313" key="2">
    <source>
        <dbReference type="Proteomes" id="UP000322887"/>
    </source>
</evidence>
<protein>
    <submittedName>
        <fullName evidence="1">Uncharacterized protein</fullName>
    </submittedName>
</protein>
<dbReference type="Proteomes" id="UP000322887">
    <property type="component" value="Chromosome"/>
</dbReference>
<gene>
    <name evidence="1" type="ORF">GmarT_51520</name>
</gene>
<dbReference type="GeneID" id="98649592"/>
<evidence type="ECO:0000313" key="1">
    <source>
        <dbReference type="EMBL" id="QEG19254.1"/>
    </source>
</evidence>
<dbReference type="RefSeq" id="WP_002648487.1">
    <property type="nucleotide sequence ID" value="NZ_CP036353.1"/>
</dbReference>
<proteinExistence type="predicted"/>